<dbReference type="STRING" id="1461693.ATO10_08768"/>
<keyword evidence="1" id="KW-0732">Signal</keyword>
<feature type="signal peptide" evidence="1">
    <location>
        <begin position="1"/>
        <end position="19"/>
    </location>
</feature>
<dbReference type="RefSeq" id="WP_035250598.1">
    <property type="nucleotide sequence ID" value="NZ_AQQY01000005.1"/>
</dbReference>
<evidence type="ECO:0000256" key="1">
    <source>
        <dbReference type="SAM" id="SignalP"/>
    </source>
</evidence>
<protein>
    <recommendedName>
        <fullName evidence="2">DUF2059 domain-containing protein</fullName>
    </recommendedName>
</protein>
<dbReference type="Pfam" id="PF09832">
    <property type="entry name" value="DUF2059"/>
    <property type="match status" value="1"/>
</dbReference>
<dbReference type="OrthoDB" id="7867090at2"/>
<feature type="chain" id="PRO_5001566590" description="DUF2059 domain-containing protein" evidence="1">
    <location>
        <begin position="20"/>
        <end position="173"/>
    </location>
</feature>
<reference evidence="3 4" key="1">
    <citation type="submission" date="2013-04" db="EMBL/GenBank/DDBJ databases">
        <title>Shimia sp. 22II-S11-Z10 Genome Sequencing.</title>
        <authorList>
            <person name="Lai Q."/>
            <person name="Li G."/>
            <person name="Shao Z."/>
        </authorList>
    </citation>
    <scope>NUCLEOTIDE SEQUENCE [LARGE SCALE GENOMIC DNA]</scope>
    <source>
        <strain evidence="4">22II-S11-Z10</strain>
    </source>
</reference>
<dbReference type="InterPro" id="IPR018637">
    <property type="entry name" value="DUF2059"/>
</dbReference>
<comment type="caution">
    <text evidence="3">The sequence shown here is derived from an EMBL/GenBank/DDBJ whole genome shotgun (WGS) entry which is preliminary data.</text>
</comment>
<sequence>MKRLCTFALLVATALPATATPQDDARYIVEQTVTEQLFEAAILAQQTYISAAISHQLAQQGIEVSDMPAFMGIIVDEMLASFTAGMKAEMETFYVENFTDKELADLAKFYATPTGQALMAKQPELISHSTAAGAQVGRDVQQGLLPAVAARVNADGIEIGEPGMTERFLELFQ</sequence>
<proteinExistence type="predicted"/>
<dbReference type="AlphaFoldDB" id="A0A058ZL24"/>
<organism evidence="3 4">
    <name type="scientific">Actibacterium atlanticum</name>
    <dbReference type="NCBI Taxonomy" id="1461693"/>
    <lineage>
        <taxon>Bacteria</taxon>
        <taxon>Pseudomonadati</taxon>
        <taxon>Pseudomonadota</taxon>
        <taxon>Alphaproteobacteria</taxon>
        <taxon>Rhodobacterales</taxon>
        <taxon>Roseobacteraceae</taxon>
        <taxon>Actibacterium</taxon>
    </lineage>
</organism>
<evidence type="ECO:0000313" key="4">
    <source>
        <dbReference type="Proteomes" id="UP000024836"/>
    </source>
</evidence>
<dbReference type="eggNOG" id="ENOG50339A2">
    <property type="taxonomic scope" value="Bacteria"/>
</dbReference>
<feature type="domain" description="DUF2059" evidence="2">
    <location>
        <begin position="86"/>
        <end position="142"/>
    </location>
</feature>
<keyword evidence="4" id="KW-1185">Reference proteome</keyword>
<accession>A0A058ZL24</accession>
<dbReference type="EMBL" id="AQQY01000005">
    <property type="protein sequence ID" value="KCV81925.1"/>
    <property type="molecule type" value="Genomic_DNA"/>
</dbReference>
<evidence type="ECO:0000313" key="3">
    <source>
        <dbReference type="EMBL" id="KCV81925.1"/>
    </source>
</evidence>
<name>A0A058ZL24_9RHOB</name>
<dbReference type="Proteomes" id="UP000024836">
    <property type="component" value="Unassembled WGS sequence"/>
</dbReference>
<evidence type="ECO:0000259" key="2">
    <source>
        <dbReference type="Pfam" id="PF09832"/>
    </source>
</evidence>
<gene>
    <name evidence="3" type="ORF">ATO10_08768</name>
</gene>